<gene>
    <name evidence="1" type="ORF">GOODEAATRI_004590</name>
</gene>
<dbReference type="Proteomes" id="UP001476798">
    <property type="component" value="Unassembled WGS sequence"/>
</dbReference>
<keyword evidence="2" id="KW-1185">Reference proteome</keyword>
<sequence>MNSASVSDGNHRRQAIVITGTMHHLDLLSRAEGVSLAGPEAATQDMGPASSYHSCLVLQPVELPALTVHRSVCPADVGLSPWNGGIVSVMDFLTQILILQLP</sequence>
<dbReference type="EMBL" id="JAHRIO010010192">
    <property type="protein sequence ID" value="MEQ2160935.1"/>
    <property type="molecule type" value="Genomic_DNA"/>
</dbReference>
<name>A0ABV0MPA9_9TELE</name>
<proteinExistence type="predicted"/>
<comment type="caution">
    <text evidence="1">The sequence shown here is derived from an EMBL/GenBank/DDBJ whole genome shotgun (WGS) entry which is preliminary data.</text>
</comment>
<organism evidence="1 2">
    <name type="scientific">Goodea atripinnis</name>
    <dbReference type="NCBI Taxonomy" id="208336"/>
    <lineage>
        <taxon>Eukaryota</taxon>
        <taxon>Metazoa</taxon>
        <taxon>Chordata</taxon>
        <taxon>Craniata</taxon>
        <taxon>Vertebrata</taxon>
        <taxon>Euteleostomi</taxon>
        <taxon>Actinopterygii</taxon>
        <taxon>Neopterygii</taxon>
        <taxon>Teleostei</taxon>
        <taxon>Neoteleostei</taxon>
        <taxon>Acanthomorphata</taxon>
        <taxon>Ovalentaria</taxon>
        <taxon>Atherinomorphae</taxon>
        <taxon>Cyprinodontiformes</taxon>
        <taxon>Goodeidae</taxon>
        <taxon>Goodea</taxon>
    </lineage>
</organism>
<evidence type="ECO:0000313" key="1">
    <source>
        <dbReference type="EMBL" id="MEQ2160935.1"/>
    </source>
</evidence>
<accession>A0ABV0MPA9</accession>
<evidence type="ECO:0000313" key="2">
    <source>
        <dbReference type="Proteomes" id="UP001476798"/>
    </source>
</evidence>
<reference evidence="1 2" key="1">
    <citation type="submission" date="2021-06" db="EMBL/GenBank/DDBJ databases">
        <authorList>
            <person name="Palmer J.M."/>
        </authorList>
    </citation>
    <scope>NUCLEOTIDE SEQUENCE [LARGE SCALE GENOMIC DNA]</scope>
    <source>
        <strain evidence="1 2">GA_2019</strain>
        <tissue evidence="1">Muscle</tissue>
    </source>
</reference>
<protein>
    <submittedName>
        <fullName evidence="1">Uncharacterized protein</fullName>
    </submittedName>
</protein>